<reference evidence="10 11" key="1">
    <citation type="submission" date="2020-01" db="EMBL/GenBank/DDBJ databases">
        <title>Whole genome and functional gene identification of agarase of Vibrio HN897.</title>
        <authorList>
            <person name="Liu Y."/>
            <person name="Zhao Z."/>
        </authorList>
    </citation>
    <scope>NUCLEOTIDE SEQUENCE [LARGE SCALE GENOMIC DNA]</scope>
    <source>
        <strain evidence="10 11">HN897</strain>
    </source>
</reference>
<dbReference type="Pfam" id="PF13677">
    <property type="entry name" value="MotB_plug"/>
    <property type="match status" value="1"/>
</dbReference>
<proteinExistence type="inferred from homology"/>
<dbReference type="InterPro" id="IPR036737">
    <property type="entry name" value="OmpA-like_sf"/>
</dbReference>
<dbReference type="EMBL" id="CP047475">
    <property type="protein sequence ID" value="QIA64520.1"/>
    <property type="molecule type" value="Genomic_DNA"/>
</dbReference>
<dbReference type="InterPro" id="IPR050330">
    <property type="entry name" value="Bact_OuterMem_StrucFunc"/>
</dbReference>
<dbReference type="Pfam" id="PF00691">
    <property type="entry name" value="OmpA"/>
    <property type="match status" value="1"/>
</dbReference>
<keyword evidence="4 8" id="KW-0812">Transmembrane</keyword>
<evidence type="ECO:0000256" key="5">
    <source>
        <dbReference type="ARBA" id="ARBA00022989"/>
    </source>
</evidence>
<keyword evidence="11" id="KW-1185">Reference proteome</keyword>
<dbReference type="AlphaFoldDB" id="A0A7Z2YEW5"/>
<evidence type="ECO:0000313" key="11">
    <source>
        <dbReference type="Proteomes" id="UP000464262"/>
    </source>
</evidence>
<organism evidence="10 11">
    <name type="scientific">Vibrio astriarenae</name>
    <dbReference type="NCBI Taxonomy" id="1481923"/>
    <lineage>
        <taxon>Bacteria</taxon>
        <taxon>Pseudomonadati</taxon>
        <taxon>Pseudomonadota</taxon>
        <taxon>Gammaproteobacteria</taxon>
        <taxon>Vibrionales</taxon>
        <taxon>Vibrionaceae</taxon>
        <taxon>Vibrio</taxon>
    </lineage>
</organism>
<evidence type="ECO:0000256" key="7">
    <source>
        <dbReference type="PROSITE-ProRule" id="PRU00473"/>
    </source>
</evidence>
<gene>
    <name evidence="10" type="ORF">GT360_13925</name>
</gene>
<dbReference type="Proteomes" id="UP000464262">
    <property type="component" value="Chromosome 1"/>
</dbReference>
<evidence type="ECO:0000313" key="10">
    <source>
        <dbReference type="EMBL" id="QIA64520.1"/>
    </source>
</evidence>
<evidence type="ECO:0000256" key="1">
    <source>
        <dbReference type="ARBA" id="ARBA00004162"/>
    </source>
</evidence>
<dbReference type="PANTHER" id="PTHR30329">
    <property type="entry name" value="STATOR ELEMENT OF FLAGELLAR MOTOR COMPLEX"/>
    <property type="match status" value="1"/>
</dbReference>
<dbReference type="PANTHER" id="PTHR30329:SF21">
    <property type="entry name" value="LIPOPROTEIN YIAD-RELATED"/>
    <property type="match status" value="1"/>
</dbReference>
<evidence type="ECO:0000256" key="8">
    <source>
        <dbReference type="SAM" id="Phobius"/>
    </source>
</evidence>
<dbReference type="GO" id="GO:0005886">
    <property type="term" value="C:plasma membrane"/>
    <property type="evidence" value="ECO:0007669"/>
    <property type="project" value="UniProtKB-SubCell"/>
</dbReference>
<evidence type="ECO:0000256" key="3">
    <source>
        <dbReference type="ARBA" id="ARBA00022475"/>
    </source>
</evidence>
<dbReference type="PROSITE" id="PS51123">
    <property type="entry name" value="OMPA_2"/>
    <property type="match status" value="1"/>
</dbReference>
<name>A0A7Z2YEW5_9VIBR</name>
<dbReference type="KEGG" id="vas:GT360_13925"/>
<feature type="domain" description="OmpA-like" evidence="9">
    <location>
        <begin position="170"/>
        <end position="289"/>
    </location>
</feature>
<comment type="similarity">
    <text evidence="2">Belongs to the MotB family.</text>
</comment>
<evidence type="ECO:0000256" key="4">
    <source>
        <dbReference type="ARBA" id="ARBA00022692"/>
    </source>
</evidence>
<feature type="transmembrane region" description="Helical" evidence="8">
    <location>
        <begin position="24"/>
        <end position="47"/>
    </location>
</feature>
<dbReference type="Gene3D" id="3.30.1330.60">
    <property type="entry name" value="OmpA-like domain"/>
    <property type="match status" value="1"/>
</dbReference>
<keyword evidence="5 8" id="KW-1133">Transmembrane helix</keyword>
<accession>A0A7Z2YEW5</accession>
<evidence type="ECO:0000256" key="2">
    <source>
        <dbReference type="ARBA" id="ARBA00008914"/>
    </source>
</evidence>
<comment type="subcellular location">
    <subcellularLocation>
        <location evidence="1">Cell membrane</location>
        <topology evidence="1">Single-pass membrane protein</topology>
    </subcellularLocation>
</comment>
<evidence type="ECO:0000256" key="6">
    <source>
        <dbReference type="ARBA" id="ARBA00023136"/>
    </source>
</evidence>
<evidence type="ECO:0000259" key="9">
    <source>
        <dbReference type="PROSITE" id="PS51123"/>
    </source>
</evidence>
<sequence length="322" mass="35620">MRTPSEHIIIRKSRRREDGRSNGGAWKVAFADFTLAMMAFFMVMWVLQVTTDDEKERIVGKLAGSPDLIAVEESFNNNSLFPIDFGGSALPDQLSAQPTNPYDMGNSLTISVKDGDSNNYGGEGTESLALIAGRYDTQEQMTILGQFIDDYSEHLNVSEHLHVEIVPQGLRVLINDGEDKPMFLRGGSTLTYFFEDLLLALAPVFATVENSLMISGHADSTGFNQRSAGNNWLLSGQRAQMAREILEFGGMPPSRVSQVTAMSDTMLLDEERPHSAVNRRIEILVLTDTSEDMLNALFGREHHNAVDEARTAALQNEPVSVY</sequence>
<dbReference type="SUPFAM" id="SSF103088">
    <property type="entry name" value="OmpA-like"/>
    <property type="match status" value="1"/>
</dbReference>
<keyword evidence="6 7" id="KW-0472">Membrane</keyword>
<dbReference type="RefSeq" id="WP_164649423.1">
    <property type="nucleotide sequence ID" value="NZ_CP047475.1"/>
</dbReference>
<dbReference type="InterPro" id="IPR006665">
    <property type="entry name" value="OmpA-like"/>
</dbReference>
<protein>
    <submittedName>
        <fullName evidence="10">OmpA family protein</fullName>
    </submittedName>
</protein>
<keyword evidence="3" id="KW-1003">Cell membrane</keyword>
<dbReference type="InterPro" id="IPR025713">
    <property type="entry name" value="MotB-like_N_dom"/>
</dbReference>